<sequence>MKVTYAAFLKQQIDLAPLGVAQRTDAYPYFCTPRGANIFGWAGVDGIHFCFIRGFGEMVFAVSPMNTAPDFVHPLARTFADFLRLLLSCGDSAPLEQAWQWDNAQFSAFLAENPPGDAQKAVMAQIAMQTGLMPMEQPWQYLRDVQAAFDYSKIKYTEDYYDPDMNPDAPQKEPEWKVTFDGGFFHHRRGSRAGMELPIRKTYFWAERTWYIPAVYVCGKGLVVDFCMRADPSALLAFQKKWNLHIESEAHRSFTREERMEMEAENPLQFSFRPTLHLNGKDLRMKRGCGTSYNPCVPEGYVFECEGARVVKHNQLDPSYGWMIWRFSFLYVTKRRPDIRTLSLTLSQEAVARPGKHFQVSSPGDTVDFSHGGREYRLTVQEYEPQVMDWSKMPMKNAVYPSHYVAMTYTLSPELPDGVLQISDCAESDQPRREPPAPGQPVATSDTAVIGIIGGADGPTSIITGQTAPGKLHAACSSLHFAPAEAVEWRLIFRETEFPDTEIVLL</sequence>
<organism evidence="1 2">
    <name type="scientific">Candidatus Avoscillospira stercoripullorum</name>
    <dbReference type="NCBI Taxonomy" id="2840709"/>
    <lineage>
        <taxon>Bacteria</taxon>
        <taxon>Bacillati</taxon>
        <taxon>Bacillota</taxon>
        <taxon>Clostridia</taxon>
        <taxon>Eubacteriales</taxon>
        <taxon>Oscillospiraceae</taxon>
        <taxon>Oscillospiraceae incertae sedis</taxon>
        <taxon>Candidatus Avoscillospira</taxon>
    </lineage>
</organism>
<evidence type="ECO:0000313" key="2">
    <source>
        <dbReference type="Proteomes" id="UP000824258"/>
    </source>
</evidence>
<reference evidence="1" key="2">
    <citation type="journal article" date="2021" name="PeerJ">
        <title>Extensive microbial diversity within the chicken gut microbiome revealed by metagenomics and culture.</title>
        <authorList>
            <person name="Gilroy R."/>
            <person name="Ravi A."/>
            <person name="Getino M."/>
            <person name="Pursley I."/>
            <person name="Horton D.L."/>
            <person name="Alikhan N.F."/>
            <person name="Baker D."/>
            <person name="Gharbi K."/>
            <person name="Hall N."/>
            <person name="Watson M."/>
            <person name="Adriaenssens E.M."/>
            <person name="Foster-Nyarko E."/>
            <person name="Jarju S."/>
            <person name="Secka A."/>
            <person name="Antonio M."/>
            <person name="Oren A."/>
            <person name="Chaudhuri R.R."/>
            <person name="La Ragione R."/>
            <person name="Hildebrand F."/>
            <person name="Pallen M.J."/>
        </authorList>
    </citation>
    <scope>NUCLEOTIDE SEQUENCE</scope>
    <source>
        <strain evidence="1">ChiHjej9B8-7071</strain>
    </source>
</reference>
<gene>
    <name evidence="1" type="ORF">IAA70_05645</name>
</gene>
<reference evidence="1" key="1">
    <citation type="submission" date="2020-10" db="EMBL/GenBank/DDBJ databases">
        <authorList>
            <person name="Gilroy R."/>
        </authorList>
    </citation>
    <scope>NUCLEOTIDE SEQUENCE</scope>
    <source>
        <strain evidence="1">ChiHjej9B8-7071</strain>
    </source>
</reference>
<protein>
    <submittedName>
        <fullName evidence="1">Uncharacterized protein</fullName>
    </submittedName>
</protein>
<dbReference type="AlphaFoldDB" id="A0A9D1D6W4"/>
<dbReference type="EMBL" id="DVGD01000178">
    <property type="protein sequence ID" value="HIR09866.1"/>
    <property type="molecule type" value="Genomic_DNA"/>
</dbReference>
<dbReference type="Proteomes" id="UP000824258">
    <property type="component" value="Unassembled WGS sequence"/>
</dbReference>
<accession>A0A9D1D6W4</accession>
<comment type="caution">
    <text evidence="1">The sequence shown here is derived from an EMBL/GenBank/DDBJ whole genome shotgun (WGS) entry which is preliminary data.</text>
</comment>
<evidence type="ECO:0000313" key="1">
    <source>
        <dbReference type="EMBL" id="HIR09866.1"/>
    </source>
</evidence>
<proteinExistence type="predicted"/>
<name>A0A9D1D6W4_9FIRM</name>